<dbReference type="STRING" id="1401685.P857_1067"/>
<reference evidence="3 4" key="1">
    <citation type="journal article" date="2013" name="PLoS ONE">
        <title>Bacterial endosymbiosis in a chordate host: long-term co-evolution and conservation of secondary metabolism.</title>
        <authorList>
            <person name="Kwan J.C."/>
            <person name="Schmidt E.W."/>
        </authorList>
    </citation>
    <scope>NUCLEOTIDE SEQUENCE [LARGE SCALE GENOMIC DNA]</scope>
    <source>
        <strain evidence="4">L6</strain>
    </source>
</reference>
<dbReference type="InterPro" id="IPR000361">
    <property type="entry name" value="ATAP_core_dom"/>
</dbReference>
<evidence type="ECO:0000256" key="1">
    <source>
        <dbReference type="ARBA" id="ARBA00006718"/>
    </source>
</evidence>
<dbReference type="GO" id="GO:0051537">
    <property type="term" value="F:2 iron, 2 sulfur cluster binding"/>
    <property type="evidence" value="ECO:0007669"/>
    <property type="project" value="TreeGrafter"/>
</dbReference>
<proteinExistence type="inferred from homology"/>
<dbReference type="InterPro" id="IPR016092">
    <property type="entry name" value="ATAP"/>
</dbReference>
<dbReference type="GO" id="GO:0016226">
    <property type="term" value="P:iron-sulfur cluster assembly"/>
    <property type="evidence" value="ECO:0007669"/>
    <property type="project" value="InterPro"/>
</dbReference>
<dbReference type="GO" id="GO:0005829">
    <property type="term" value="C:cytosol"/>
    <property type="evidence" value="ECO:0007669"/>
    <property type="project" value="TreeGrafter"/>
</dbReference>
<dbReference type="EMBL" id="AXCJ01000001">
    <property type="protein sequence ID" value="ETO91887.1"/>
    <property type="molecule type" value="Genomic_DNA"/>
</dbReference>
<protein>
    <submittedName>
        <fullName evidence="3">HesB domain protein</fullName>
    </submittedName>
</protein>
<keyword evidence="4" id="KW-1185">Reference proteome</keyword>
<dbReference type="PANTHER" id="PTHR10072:SF41">
    <property type="entry name" value="IRON-SULFUR CLUSTER ASSEMBLY 1 HOMOLOG, MITOCHONDRIAL"/>
    <property type="match status" value="1"/>
</dbReference>
<dbReference type="Pfam" id="PF01521">
    <property type="entry name" value="Fe-S_biosyn"/>
    <property type="match status" value="1"/>
</dbReference>
<dbReference type="InterPro" id="IPR050322">
    <property type="entry name" value="Fe-S_cluster_asmbl/transfer"/>
</dbReference>
<evidence type="ECO:0000259" key="2">
    <source>
        <dbReference type="Pfam" id="PF01521"/>
    </source>
</evidence>
<organism evidence="3 4">
    <name type="scientific">Candidatus Xenolissoclinum pacificiensis L6</name>
    <dbReference type="NCBI Taxonomy" id="1401685"/>
    <lineage>
        <taxon>Bacteria</taxon>
        <taxon>Pseudomonadati</taxon>
        <taxon>Pseudomonadota</taxon>
        <taxon>Alphaproteobacteria</taxon>
        <taxon>Rickettsiales</taxon>
        <taxon>Anaplasmataceae</taxon>
        <taxon>Candidatus Xenolissoclinum</taxon>
    </lineage>
</organism>
<dbReference type="Proteomes" id="UP000018951">
    <property type="component" value="Unassembled WGS sequence"/>
</dbReference>
<dbReference type="AlphaFoldDB" id="W2V2K1"/>
<dbReference type="InterPro" id="IPR017870">
    <property type="entry name" value="FeS_cluster_insertion_CS"/>
</dbReference>
<dbReference type="Gene3D" id="2.60.300.12">
    <property type="entry name" value="HesB-like domain"/>
    <property type="match status" value="1"/>
</dbReference>
<name>W2V2K1_9RICK</name>
<sequence length="155" mass="17319">MLDAYVINKKHLNDDFLANPDVDVKDHVGEMLLPGDRIPVTVTADAVKAMCDLLLRKFALQSEKLVLGIRVKVVNSGCAGNQYKIEYVYGLRSDDEVFLFVDSETNMQVKIFIDGKTFFMISGAKIDYVCQELTEGFVFVNPNESGRCGCGESFF</sequence>
<dbReference type="PROSITE" id="PS01152">
    <property type="entry name" value="HESB"/>
    <property type="match status" value="1"/>
</dbReference>
<comment type="similarity">
    <text evidence="1">Belongs to the HesB/IscA family.</text>
</comment>
<dbReference type="PANTHER" id="PTHR10072">
    <property type="entry name" value="IRON-SULFUR CLUSTER ASSEMBLY PROTEIN"/>
    <property type="match status" value="1"/>
</dbReference>
<accession>W2V2K1</accession>
<evidence type="ECO:0000313" key="4">
    <source>
        <dbReference type="Proteomes" id="UP000018951"/>
    </source>
</evidence>
<dbReference type="SUPFAM" id="SSF89360">
    <property type="entry name" value="HesB-like domain"/>
    <property type="match status" value="1"/>
</dbReference>
<evidence type="ECO:0000313" key="3">
    <source>
        <dbReference type="EMBL" id="ETO91887.1"/>
    </source>
</evidence>
<feature type="domain" description="Core" evidence="2">
    <location>
        <begin position="41"/>
        <end position="152"/>
    </location>
</feature>
<comment type="caution">
    <text evidence="3">The sequence shown here is derived from an EMBL/GenBank/DDBJ whole genome shotgun (WGS) entry which is preliminary data.</text>
</comment>
<dbReference type="NCBIfam" id="TIGR00049">
    <property type="entry name" value="iron-sulfur cluster assembly accessory protein"/>
    <property type="match status" value="1"/>
</dbReference>
<gene>
    <name evidence="3" type="primary">hesB</name>
    <name evidence="3" type="ORF">P857_1067</name>
</gene>
<dbReference type="InterPro" id="IPR035903">
    <property type="entry name" value="HesB-like_dom_sf"/>
</dbReference>